<dbReference type="RefSeq" id="WP_044216995.1">
    <property type="nucleotide sequence ID" value="NZ_JRYR02000002.1"/>
</dbReference>
<dbReference type="InterPro" id="IPR035398">
    <property type="entry name" value="Bac_rhamnosid_C"/>
</dbReference>
<sequence>MKLNQTKHIILLYIMALLCTSTMTMAQEKSWDNAQWIWQQEDGPSNTWMSFRKTIHIDKLPKTAETKISVDSKYWLWINGEMVVFEGGFSRGPSQAGEWDRKKGIMPTNSWYEEIDISPYLQKGENTIAVLTWYWGRMTHKGTHVDSKKGGLLFHSKIGKQTIVSDKSWKAIQHPAYDNTIEPASKNLTQYPVKYDAQKALNDWTSSAWYTSSFDDKKWLPAVEKGNAGAAPWYALIKNYIPRLIDHGLVNYSNHDQLQLPFTSNGEVIIAQLPFNKQITPYLEVEAEAGKTIHITTDNRLNKITATYITKAGKQSFEGFSWMNGHQIKYTIPKGVKVIALKYRWLSVGEMAGSYKVSDPFYQRLWEMGNNTLFVCARDNFMDCPDRERALWIGDVADQTGYLFYSMDNAGHQLLKKAIIQTLSFSDDKVLGALGPARVRELVGQSLQFISQTVWPYYYNTGDLETLKEAYPFVYDYLTLFPMGEDGLPVYRIRQSSDSWDWLDWGVKGTTDKLPMQPAYYYQALIQARKMAEVLGHKKDIKLYTERINSIKENYDKVFWQDGFYSSNPDEFKDDRANALAITTGLAKPENYDAIVKNVLIPNKYSSPHFEWVAEEAMFIAGHYDASLARMKAQYESQVNSGLSTLYEMFPKGGSYNHAWNGSNTVLSKYVAGIQPLDVAWASYSVCPNLVHMTSLETKVPTVKGNIIAEVKLNNNKYQLHLESPNKTTAVVGIPKHQADIIEVKANGKTIWQKGDFVKGVKGISFDKNQDDFLTFLVDAGAWDFEASLKEKSSKKELK</sequence>
<reference evidence="5 6" key="1">
    <citation type="journal article" date="2012" name="Int. J. Syst. Evol. Microbiol.">
        <title>Flammeovirga pacifica sp. nov., isolated from deep-sea sediment.</title>
        <authorList>
            <person name="Xu H."/>
            <person name="Fu Y."/>
            <person name="Yang N."/>
            <person name="Ding Z."/>
            <person name="Lai Q."/>
            <person name="Zeng R."/>
        </authorList>
    </citation>
    <scope>NUCLEOTIDE SEQUENCE [LARGE SCALE GENOMIC DNA]</scope>
    <source>
        <strain evidence="6">DSM 24597 / LMG 26175 / WPAGA1</strain>
    </source>
</reference>
<dbReference type="PANTHER" id="PTHR34987">
    <property type="entry name" value="C, PUTATIVE (AFU_ORTHOLOGUE AFUA_3G02880)-RELATED"/>
    <property type="match status" value="1"/>
</dbReference>
<dbReference type="InterPro" id="IPR008979">
    <property type="entry name" value="Galactose-bd-like_sf"/>
</dbReference>
<feature type="signal peptide" evidence="1">
    <location>
        <begin position="1"/>
        <end position="26"/>
    </location>
</feature>
<evidence type="ECO:0000259" key="2">
    <source>
        <dbReference type="Pfam" id="PF08531"/>
    </source>
</evidence>
<dbReference type="OrthoDB" id="9815108at2"/>
<dbReference type="Pfam" id="PF17390">
    <property type="entry name" value="Bac_rhamnosid_C"/>
    <property type="match status" value="1"/>
</dbReference>
<proteinExistence type="predicted"/>
<dbReference type="SUPFAM" id="SSF48208">
    <property type="entry name" value="Six-hairpin glycosidases"/>
    <property type="match status" value="1"/>
</dbReference>
<dbReference type="InterPro" id="IPR012341">
    <property type="entry name" value="6hp_glycosidase-like_sf"/>
</dbReference>
<name>A0A1S1YTZ9_FLAPC</name>
<dbReference type="EMBL" id="JRYR02000002">
    <property type="protein sequence ID" value="OHX64507.1"/>
    <property type="molecule type" value="Genomic_DNA"/>
</dbReference>
<protein>
    <recommendedName>
        <fullName evidence="7">Glycoside hydrolase</fullName>
    </recommendedName>
</protein>
<dbReference type="PANTHER" id="PTHR34987:SF2">
    <property type="entry name" value="B, PUTATIVE (AFU_ORTHOLOGUE AFUA_7G05040)-RELATED"/>
    <property type="match status" value="1"/>
</dbReference>
<dbReference type="Gene3D" id="2.60.420.10">
    <property type="entry name" value="Maltose phosphorylase, domain 3"/>
    <property type="match status" value="1"/>
</dbReference>
<organism evidence="5 6">
    <name type="scientific">Flammeovirga pacifica</name>
    <dbReference type="NCBI Taxonomy" id="915059"/>
    <lineage>
        <taxon>Bacteria</taxon>
        <taxon>Pseudomonadati</taxon>
        <taxon>Bacteroidota</taxon>
        <taxon>Cytophagia</taxon>
        <taxon>Cytophagales</taxon>
        <taxon>Flammeovirgaceae</taxon>
        <taxon>Flammeovirga</taxon>
    </lineage>
</organism>
<keyword evidence="6" id="KW-1185">Reference proteome</keyword>
<evidence type="ECO:0000313" key="5">
    <source>
        <dbReference type="EMBL" id="OHX64507.1"/>
    </source>
</evidence>
<feature type="chain" id="PRO_5010171176" description="Glycoside hydrolase" evidence="1">
    <location>
        <begin position="27"/>
        <end position="799"/>
    </location>
</feature>
<dbReference type="Pfam" id="PF08531">
    <property type="entry name" value="Bac_rhamnosid_N"/>
    <property type="match status" value="1"/>
</dbReference>
<dbReference type="InterPro" id="IPR013737">
    <property type="entry name" value="Bac_rhamnosid_N"/>
</dbReference>
<comment type="caution">
    <text evidence="5">The sequence shown here is derived from an EMBL/GenBank/DDBJ whole genome shotgun (WGS) entry which is preliminary data.</text>
</comment>
<evidence type="ECO:0000313" key="6">
    <source>
        <dbReference type="Proteomes" id="UP000179797"/>
    </source>
</evidence>
<feature type="domain" description="Alpha-L-rhamnosidase six-hairpin glycosidase" evidence="3">
    <location>
        <begin position="351"/>
        <end position="600"/>
    </location>
</feature>
<feature type="domain" description="Bacterial alpha-L-rhamnosidase N-terminal" evidence="2">
    <location>
        <begin position="111"/>
        <end position="224"/>
    </location>
</feature>
<dbReference type="Gene3D" id="1.50.10.10">
    <property type="match status" value="1"/>
</dbReference>
<dbReference type="Gene3D" id="2.60.120.260">
    <property type="entry name" value="Galactose-binding domain-like"/>
    <property type="match status" value="1"/>
</dbReference>
<dbReference type="InterPro" id="IPR035396">
    <property type="entry name" value="Bac_rhamnosid6H"/>
</dbReference>
<dbReference type="AlphaFoldDB" id="A0A1S1YTZ9"/>
<dbReference type="GO" id="GO:0005975">
    <property type="term" value="P:carbohydrate metabolic process"/>
    <property type="evidence" value="ECO:0007669"/>
    <property type="project" value="InterPro"/>
</dbReference>
<dbReference type="Pfam" id="PF17389">
    <property type="entry name" value="Bac_rhamnosid6H"/>
    <property type="match status" value="1"/>
</dbReference>
<dbReference type="Proteomes" id="UP000179797">
    <property type="component" value="Unassembled WGS sequence"/>
</dbReference>
<accession>A0A1S1YTZ9</accession>
<evidence type="ECO:0008006" key="7">
    <source>
        <dbReference type="Google" id="ProtNLM"/>
    </source>
</evidence>
<evidence type="ECO:0000256" key="1">
    <source>
        <dbReference type="SAM" id="SignalP"/>
    </source>
</evidence>
<gene>
    <name evidence="5" type="ORF">NH26_23305</name>
</gene>
<evidence type="ECO:0000259" key="3">
    <source>
        <dbReference type="Pfam" id="PF17389"/>
    </source>
</evidence>
<feature type="domain" description="Alpha-L-rhamnosidase C-terminal" evidence="4">
    <location>
        <begin position="673"/>
        <end position="747"/>
    </location>
</feature>
<dbReference type="InterPro" id="IPR008928">
    <property type="entry name" value="6-hairpin_glycosidase_sf"/>
</dbReference>
<evidence type="ECO:0000259" key="4">
    <source>
        <dbReference type="Pfam" id="PF17390"/>
    </source>
</evidence>
<dbReference type="STRING" id="915059.NH26_23305"/>
<keyword evidence="1" id="KW-0732">Signal</keyword>
<dbReference type="SUPFAM" id="SSF49785">
    <property type="entry name" value="Galactose-binding domain-like"/>
    <property type="match status" value="1"/>
</dbReference>